<dbReference type="OrthoDB" id="6566847at2759"/>
<evidence type="ECO:0000256" key="2">
    <source>
        <dbReference type="SAM" id="Phobius"/>
    </source>
</evidence>
<evidence type="ECO:0000256" key="1">
    <source>
        <dbReference type="SAM" id="MobiDB-lite"/>
    </source>
</evidence>
<dbReference type="Proteomes" id="UP000194236">
    <property type="component" value="Unassembled WGS sequence"/>
</dbReference>
<accession>A0A1Y3BLL5</accession>
<keyword evidence="4" id="KW-1185">Reference proteome</keyword>
<evidence type="ECO:0000313" key="4">
    <source>
        <dbReference type="Proteomes" id="UP000194236"/>
    </source>
</evidence>
<protein>
    <submittedName>
        <fullName evidence="3">Uncharacterized protein</fullName>
    </submittedName>
</protein>
<organism evidence="3 4">
    <name type="scientific">Euroglyphus maynei</name>
    <name type="common">Mayne's house dust mite</name>
    <dbReference type="NCBI Taxonomy" id="6958"/>
    <lineage>
        <taxon>Eukaryota</taxon>
        <taxon>Metazoa</taxon>
        <taxon>Ecdysozoa</taxon>
        <taxon>Arthropoda</taxon>
        <taxon>Chelicerata</taxon>
        <taxon>Arachnida</taxon>
        <taxon>Acari</taxon>
        <taxon>Acariformes</taxon>
        <taxon>Sarcoptiformes</taxon>
        <taxon>Astigmata</taxon>
        <taxon>Psoroptidia</taxon>
        <taxon>Analgoidea</taxon>
        <taxon>Pyroglyphidae</taxon>
        <taxon>Pyroglyphinae</taxon>
        <taxon>Euroglyphus</taxon>
    </lineage>
</organism>
<sequence>MKPKASPFLTNTRLNNRNQSFKNNQSSSPSQSSNWANQSLESALISNGRKQSSTTTATATVPRKSKFKSTTNQQRQELQQQESKEIVSKEKVYKTPPMLKQIHDYLIVVLLISVMFAMGCSITWEQVWGHVRKPIG</sequence>
<feature type="compositionally biased region" description="Polar residues" evidence="1">
    <location>
        <begin position="40"/>
        <end position="59"/>
    </location>
</feature>
<feature type="compositionally biased region" description="Low complexity" evidence="1">
    <location>
        <begin position="15"/>
        <end position="39"/>
    </location>
</feature>
<dbReference type="EMBL" id="MUJZ01020129">
    <property type="protein sequence ID" value="OTF80045.1"/>
    <property type="molecule type" value="Genomic_DNA"/>
</dbReference>
<keyword evidence="2" id="KW-1133">Transmembrane helix</keyword>
<name>A0A1Y3BLL5_EURMA</name>
<proteinExistence type="predicted"/>
<feature type="transmembrane region" description="Helical" evidence="2">
    <location>
        <begin position="105"/>
        <end position="124"/>
    </location>
</feature>
<evidence type="ECO:0000313" key="3">
    <source>
        <dbReference type="EMBL" id="OTF80045.1"/>
    </source>
</evidence>
<comment type="caution">
    <text evidence="3">The sequence shown here is derived from an EMBL/GenBank/DDBJ whole genome shotgun (WGS) entry which is preliminary data.</text>
</comment>
<feature type="non-terminal residue" evidence="3">
    <location>
        <position position="136"/>
    </location>
</feature>
<gene>
    <name evidence="3" type="ORF">BLA29_002928</name>
</gene>
<reference evidence="3 4" key="1">
    <citation type="submission" date="2017-03" db="EMBL/GenBank/DDBJ databases">
        <title>Genome Survey of Euroglyphus maynei.</title>
        <authorList>
            <person name="Arlian L.G."/>
            <person name="Morgan M.S."/>
            <person name="Rider S.D."/>
        </authorList>
    </citation>
    <scope>NUCLEOTIDE SEQUENCE [LARGE SCALE GENOMIC DNA]</scope>
    <source>
        <strain evidence="3">Arlian Lab</strain>
        <tissue evidence="3">Whole body</tissue>
    </source>
</reference>
<feature type="region of interest" description="Disordered" evidence="1">
    <location>
        <begin position="1"/>
        <end position="85"/>
    </location>
</feature>
<keyword evidence="2" id="KW-0812">Transmembrane</keyword>
<keyword evidence="2" id="KW-0472">Membrane</keyword>
<dbReference type="AlphaFoldDB" id="A0A1Y3BLL5"/>